<evidence type="ECO:0000313" key="1">
    <source>
        <dbReference type="EMBL" id="CEK80195.1"/>
    </source>
</evidence>
<proteinExistence type="predicted"/>
<dbReference type="InterPro" id="IPR029058">
    <property type="entry name" value="AB_hydrolase_fold"/>
</dbReference>
<organism evidence="2">
    <name type="scientific">Arion vulgaris</name>
    <dbReference type="NCBI Taxonomy" id="1028688"/>
    <lineage>
        <taxon>Eukaryota</taxon>
        <taxon>Metazoa</taxon>
        <taxon>Spiralia</taxon>
        <taxon>Lophotrochozoa</taxon>
        <taxon>Mollusca</taxon>
        <taxon>Gastropoda</taxon>
        <taxon>Heterobranchia</taxon>
        <taxon>Euthyneura</taxon>
        <taxon>Panpulmonata</taxon>
        <taxon>Eupulmonata</taxon>
        <taxon>Stylommatophora</taxon>
        <taxon>Helicina</taxon>
        <taxon>Arionoidea</taxon>
        <taxon>Arionidae</taxon>
        <taxon>Arion</taxon>
    </lineage>
</organism>
<dbReference type="EMBL" id="HACG01033330">
    <property type="protein sequence ID" value="CEK80195.1"/>
    <property type="molecule type" value="Transcribed_RNA"/>
</dbReference>
<gene>
    <name evidence="2" type="primary">ORF119569</name>
    <name evidence="1" type="synonym">ORF119564</name>
</gene>
<evidence type="ECO:0008006" key="3">
    <source>
        <dbReference type="Google" id="ProtNLM"/>
    </source>
</evidence>
<accession>A0A0B7AHU2</accession>
<reference evidence="2" key="1">
    <citation type="submission" date="2014-12" db="EMBL/GenBank/DDBJ databases">
        <title>Insight into the proteome of Arion vulgaris.</title>
        <authorList>
            <person name="Aradska J."/>
            <person name="Bulat T."/>
            <person name="Smidak R."/>
            <person name="Sarate P."/>
            <person name="Gangsoo J."/>
            <person name="Sialana F."/>
            <person name="Bilban M."/>
            <person name="Lubec G."/>
        </authorList>
    </citation>
    <scope>NUCLEOTIDE SEQUENCE</scope>
    <source>
        <tissue evidence="2">Skin</tissue>
    </source>
</reference>
<dbReference type="EMBL" id="HACG01033332">
    <property type="protein sequence ID" value="CEK80197.1"/>
    <property type="molecule type" value="Transcribed_RNA"/>
</dbReference>
<evidence type="ECO:0000313" key="2">
    <source>
        <dbReference type="EMBL" id="CEK80197.1"/>
    </source>
</evidence>
<dbReference type="Gene3D" id="3.40.50.1820">
    <property type="entry name" value="alpha/beta hydrolase"/>
    <property type="match status" value="1"/>
</dbReference>
<dbReference type="SUPFAM" id="SSF53474">
    <property type="entry name" value="alpha/beta-Hydrolases"/>
    <property type="match status" value="1"/>
</dbReference>
<sequence>MTKKRYTDIVTDFVRTGDPGRTLSEDLLFKWQAYNVKTKSYLRFDSYPTQQNYPLKDRLKLWDNLTPNDGEKVINYKLRDEL</sequence>
<name>A0A0B7AHU2_9EUPU</name>
<dbReference type="AlphaFoldDB" id="A0A0B7AHU2"/>
<protein>
    <recommendedName>
        <fullName evidence="3">Carboxylesterase type B domain-containing protein</fullName>
    </recommendedName>
</protein>